<keyword evidence="3" id="KW-1185">Reference proteome</keyword>
<dbReference type="InterPro" id="IPR036047">
    <property type="entry name" value="F-box-like_dom_sf"/>
</dbReference>
<dbReference type="InterPro" id="IPR001810">
    <property type="entry name" value="F-box_dom"/>
</dbReference>
<name>A0A9R0VHP8_TRITD</name>
<dbReference type="PANTHER" id="PTHR31672:SF2">
    <property type="entry name" value="F-BOX DOMAIN-CONTAINING PROTEIN"/>
    <property type="match status" value="1"/>
</dbReference>
<evidence type="ECO:0000313" key="3">
    <source>
        <dbReference type="Proteomes" id="UP000324705"/>
    </source>
</evidence>
<dbReference type="Gramene" id="TRITD3Av1G068260.1">
    <property type="protein sequence ID" value="TRITD3Av1G068260.1"/>
    <property type="gene ID" value="TRITD3Av1G068260"/>
</dbReference>
<organism evidence="2 3">
    <name type="scientific">Triticum turgidum subsp. durum</name>
    <name type="common">Durum wheat</name>
    <name type="synonym">Triticum durum</name>
    <dbReference type="NCBI Taxonomy" id="4567"/>
    <lineage>
        <taxon>Eukaryota</taxon>
        <taxon>Viridiplantae</taxon>
        <taxon>Streptophyta</taxon>
        <taxon>Embryophyta</taxon>
        <taxon>Tracheophyta</taxon>
        <taxon>Spermatophyta</taxon>
        <taxon>Magnoliopsida</taxon>
        <taxon>Liliopsida</taxon>
        <taxon>Poales</taxon>
        <taxon>Poaceae</taxon>
        <taxon>BOP clade</taxon>
        <taxon>Pooideae</taxon>
        <taxon>Triticodae</taxon>
        <taxon>Triticeae</taxon>
        <taxon>Triticinae</taxon>
        <taxon>Triticum</taxon>
    </lineage>
</organism>
<dbReference type="AlphaFoldDB" id="A0A9R0VHP8"/>
<dbReference type="OMA" id="LIVDIWM"/>
<dbReference type="Gene3D" id="1.20.1280.50">
    <property type="match status" value="1"/>
</dbReference>
<protein>
    <recommendedName>
        <fullName evidence="1">F-box domain-containing protein</fullName>
    </recommendedName>
</protein>
<evidence type="ECO:0000259" key="1">
    <source>
        <dbReference type="SMART" id="SM00256"/>
    </source>
</evidence>
<dbReference type="Pfam" id="PF12937">
    <property type="entry name" value="F-box-like"/>
    <property type="match status" value="1"/>
</dbReference>
<dbReference type="PANTHER" id="PTHR31672">
    <property type="entry name" value="BNACNNG10540D PROTEIN"/>
    <property type="match status" value="1"/>
</dbReference>
<accession>A0A9R0VHP8</accession>
<dbReference type="SUPFAM" id="SSF81383">
    <property type="entry name" value="F-box domain"/>
    <property type="match status" value="1"/>
</dbReference>
<dbReference type="EMBL" id="LT934115">
    <property type="protein sequence ID" value="VAH59425.1"/>
    <property type="molecule type" value="Genomic_DNA"/>
</dbReference>
<reference evidence="2 3" key="1">
    <citation type="submission" date="2017-09" db="EMBL/GenBank/DDBJ databases">
        <authorList>
            <consortium name="International Durum Wheat Genome Sequencing Consortium (IDWGSC)"/>
            <person name="Milanesi L."/>
        </authorList>
    </citation>
    <scope>NUCLEOTIDE SEQUENCE [LARGE SCALE GENOMIC DNA]</scope>
    <source>
        <strain evidence="3">cv. Svevo</strain>
    </source>
</reference>
<sequence length="393" mass="44011">MNSRPATMAEAAPPPLLGGLPDEIAIWEILVRLPPKDLLRCRAVCRAWRCTTSTRDFLLTHHARQPSLPLSYVKNYGGDLFTLDIISFDHQGGAATPQTVARLRRHILIPRVSCDGLIVFWIECKAGQQLFICNPATRQYGCLPMLFGGPLSAVGMPFGAPRPVAVGMYSHSPTGEYRLLLLQKAEAPDGSSLVYTYALGSSQPPWHLHIEGPNLNELVFSRGPFLFRGSLHWCISNMIIVSDTVAESFRQMRTPVVPNLSDLFEMDGMLGMSSFDDYNDDELIVDIWMMQDYEHEVWAFKYRVEIPYAELTLQFGLFYPRDCVVFTSWVGDVAVLVPFGRWLLQLDVGGKLVASFEDSGGLIGQPYQLKQTLVQHTFFLTLEGYVVNGSPFI</sequence>
<proteinExistence type="predicted"/>
<feature type="domain" description="F-box" evidence="1">
    <location>
        <begin position="20"/>
        <end position="61"/>
    </location>
</feature>
<dbReference type="Proteomes" id="UP000324705">
    <property type="component" value="Chromosome 3A"/>
</dbReference>
<gene>
    <name evidence="2" type="ORF">TRITD_3Av1G068260</name>
</gene>
<dbReference type="InterPro" id="IPR050796">
    <property type="entry name" value="SCF_F-box_component"/>
</dbReference>
<dbReference type="SMART" id="SM00256">
    <property type="entry name" value="FBOX"/>
    <property type="match status" value="1"/>
</dbReference>
<evidence type="ECO:0000313" key="2">
    <source>
        <dbReference type="EMBL" id="VAH59425.1"/>
    </source>
</evidence>